<dbReference type="GO" id="GO:0006281">
    <property type="term" value="P:DNA repair"/>
    <property type="evidence" value="ECO:0007669"/>
    <property type="project" value="TreeGrafter"/>
</dbReference>
<dbReference type="OrthoDB" id="423559at2759"/>
<feature type="domain" description="Helicase ATP-binding" evidence="5">
    <location>
        <begin position="320"/>
        <end position="510"/>
    </location>
</feature>
<gene>
    <name evidence="8" type="ORF">K489DRAFT_379811</name>
</gene>
<sequence length="1157" mass="128808">MVRERPADLPAASRPGATSLDDAVASMSVKNQKASSSSDKMAPQQNDETTRTSLTGGFEFGKTSELRNPLRRPATSVFIPKPRVFVKRTLPDHYPPSHQSSGSQNATGFYRPGQRPATISQPDSRNTHDFEDEVDYTQIMQPGNARLPDIRPPSKPKFSSIGPKPVQMVGRPRPQQPIDLTKNDSSDDDDSFSPDAVIAAEGDDYGATDPHSYMDAAKANDNMRKLLEGAFDDGSNPEKLRLPRRPRQAVVVEKGVQSLTDKLAALDMQSKEKSGPQEGEAGDQEDEVEDGVVEGLNVRLLPHQVEGVAWMIDKEVGRLQRSGALPKGGILADDMGLGKTVQSITLILTNPRPALDAKPEHPKQKLPSKETGKGTLVVAPLALIKQWESEIKTKITQDHALKVLVHHGPNRTKSSLDLKKYDVVITTYQSLTSEHANSNMNSESGTKIGCMGVHWYRIILDEAHSIKNRSSKAHQACCALNSCYRWCLTGTPLQNNLDELQALIKFLRVKPYCDMGNWKDQIVRPMKNGRGGLAMRRLQVFLRALMKRRTKDILKKEGALNFGGKADADGKSKNGGMQIVKRDVEIIECDFDDAEQHFYTTLSERADEQLKNMMESDSAPDYIGALVLLLRLRQACNHPHLISMAMHKDKDAMAITHLPGQKIQDTLNDQMDDLANLMGGIAVQNTTCRVCQVKLSSAEMQKPSSTCNECETEIGAGGKIKREEKSKQPGNSRTSTPDRKDQTTAVPRRARNRRIIEESDEEEGEWIAEGPERHIELGTAGGSDDENAEGGGDTLGSIESARSQEEDTEDDSFIVNDLGDHNAKQQTADATQDAEHLHEDPADADENDDEDDDDDDDEDDSNSDSDEDDDESTSPESNDSSSHILDDVENLHRQDGSRDSVGSRPKYDMLKGMSTSEKTKHEPSTKIRHLLRILHRETPKHKTIVFSQFTSMLDLIEPHLRQASITFVRYDGSMRPDDRERALDSLRNDKRTRVLLCSLKCGSLGLNLTAASRVVIVEPFWNPFVEEQAIDRVHRLNQTVDVKVFRLTVRNSVEERIIALQERKRELAKHAIEGGEAAGKLSLKDILGLFRHDADHGDHDAKDRELWEKFGSDARILEGHGSTSERIRDHGAPERTQGKKSGRQNLHKEHDVYGRRW</sequence>
<dbReference type="InterPro" id="IPR050628">
    <property type="entry name" value="SNF2_RAD54_helicase_TF"/>
</dbReference>
<dbReference type="Gene3D" id="3.40.50.300">
    <property type="entry name" value="P-loop containing nucleotide triphosphate hydrolases"/>
    <property type="match status" value="1"/>
</dbReference>
<feature type="compositionally biased region" description="Basic and acidic residues" evidence="4">
    <location>
        <begin position="884"/>
        <end position="898"/>
    </location>
</feature>
<dbReference type="InterPro" id="IPR027417">
    <property type="entry name" value="P-loop_NTPase"/>
</dbReference>
<dbReference type="GO" id="GO:0005524">
    <property type="term" value="F:ATP binding"/>
    <property type="evidence" value="ECO:0007669"/>
    <property type="project" value="UniProtKB-KW"/>
</dbReference>
<reference evidence="8" key="3">
    <citation type="submission" date="2025-08" db="UniProtKB">
        <authorList>
            <consortium name="RefSeq"/>
        </authorList>
    </citation>
    <scope>IDENTIFICATION</scope>
    <source>
        <strain evidence="8">CBS 342.82</strain>
    </source>
</reference>
<organism evidence="8">
    <name type="scientific">Dissoconium aciculare CBS 342.82</name>
    <dbReference type="NCBI Taxonomy" id="1314786"/>
    <lineage>
        <taxon>Eukaryota</taxon>
        <taxon>Fungi</taxon>
        <taxon>Dikarya</taxon>
        <taxon>Ascomycota</taxon>
        <taxon>Pezizomycotina</taxon>
        <taxon>Dothideomycetes</taxon>
        <taxon>Dothideomycetidae</taxon>
        <taxon>Mycosphaerellales</taxon>
        <taxon>Dissoconiaceae</taxon>
        <taxon>Dissoconium</taxon>
    </lineage>
</organism>
<dbReference type="InterPro" id="IPR038718">
    <property type="entry name" value="SNF2-like_sf"/>
</dbReference>
<proteinExistence type="predicted"/>
<name>A0A6J3M889_9PEZI</name>
<dbReference type="InterPro" id="IPR014001">
    <property type="entry name" value="Helicase_ATP-bd"/>
</dbReference>
<dbReference type="AlphaFoldDB" id="A0A6J3M889"/>
<feature type="compositionally biased region" description="Basic and acidic residues" evidence="4">
    <location>
        <begin position="1118"/>
        <end position="1137"/>
    </location>
</feature>
<dbReference type="SMART" id="SM00487">
    <property type="entry name" value="DEXDc"/>
    <property type="match status" value="1"/>
</dbReference>
<dbReference type="PROSITE" id="PS51192">
    <property type="entry name" value="HELICASE_ATP_BIND_1"/>
    <property type="match status" value="1"/>
</dbReference>
<dbReference type="GO" id="GO:0005634">
    <property type="term" value="C:nucleus"/>
    <property type="evidence" value="ECO:0007669"/>
    <property type="project" value="TreeGrafter"/>
</dbReference>
<evidence type="ECO:0000313" key="8">
    <source>
        <dbReference type="RefSeq" id="XP_033460850.1"/>
    </source>
</evidence>
<evidence type="ECO:0000256" key="3">
    <source>
        <dbReference type="ARBA" id="ARBA00022840"/>
    </source>
</evidence>
<feature type="region of interest" description="Disordered" evidence="4">
    <location>
        <begin position="718"/>
        <end position="926"/>
    </location>
</feature>
<dbReference type="PROSITE" id="PS51194">
    <property type="entry name" value="HELICASE_CTER"/>
    <property type="match status" value="1"/>
</dbReference>
<dbReference type="RefSeq" id="XP_033460850.1">
    <property type="nucleotide sequence ID" value="XM_033604739.1"/>
</dbReference>
<dbReference type="InterPro" id="IPR000330">
    <property type="entry name" value="SNF2_N"/>
</dbReference>
<evidence type="ECO:0000256" key="2">
    <source>
        <dbReference type="ARBA" id="ARBA00022801"/>
    </source>
</evidence>
<evidence type="ECO:0000259" key="6">
    <source>
        <dbReference type="PROSITE" id="PS51194"/>
    </source>
</evidence>
<dbReference type="GO" id="GO:0016787">
    <property type="term" value="F:hydrolase activity"/>
    <property type="evidence" value="ECO:0007669"/>
    <property type="project" value="UniProtKB-KW"/>
</dbReference>
<dbReference type="CDD" id="cd18793">
    <property type="entry name" value="SF2_C_SNF"/>
    <property type="match status" value="1"/>
</dbReference>
<dbReference type="PANTHER" id="PTHR45626">
    <property type="entry name" value="TRANSCRIPTION TERMINATION FACTOR 2-RELATED"/>
    <property type="match status" value="1"/>
</dbReference>
<keyword evidence="2" id="KW-0378">Hydrolase</keyword>
<feature type="compositionally biased region" description="Polar residues" evidence="4">
    <location>
        <begin position="28"/>
        <end position="55"/>
    </location>
</feature>
<accession>A0A6J3M889</accession>
<dbReference type="CDD" id="cd18008">
    <property type="entry name" value="DEXDc_SHPRH-like"/>
    <property type="match status" value="1"/>
</dbReference>
<evidence type="ECO:0000259" key="5">
    <source>
        <dbReference type="PROSITE" id="PS51192"/>
    </source>
</evidence>
<dbReference type="SUPFAM" id="SSF52540">
    <property type="entry name" value="P-loop containing nucleoside triphosphate hydrolases"/>
    <property type="match status" value="2"/>
</dbReference>
<dbReference type="Proteomes" id="UP000504637">
    <property type="component" value="Unplaced"/>
</dbReference>
<feature type="compositionally biased region" description="Polar residues" evidence="4">
    <location>
        <begin position="97"/>
        <end position="107"/>
    </location>
</feature>
<feature type="compositionally biased region" description="Acidic residues" evidence="4">
    <location>
        <begin position="842"/>
        <end position="873"/>
    </location>
</feature>
<feature type="compositionally biased region" description="Basic and acidic residues" evidence="4">
    <location>
        <begin position="1146"/>
        <end position="1157"/>
    </location>
</feature>
<protein>
    <submittedName>
        <fullName evidence="8">Uncharacterized protein</fullName>
    </submittedName>
</protein>
<feature type="region of interest" description="Disordered" evidence="4">
    <location>
        <begin position="1118"/>
        <end position="1157"/>
    </location>
</feature>
<dbReference type="FunFam" id="3.40.50.10810:FF:000053">
    <property type="entry name" value="SNF2 family helicase/ATPase, putative"/>
    <property type="match status" value="1"/>
</dbReference>
<reference evidence="8" key="2">
    <citation type="submission" date="2020-04" db="EMBL/GenBank/DDBJ databases">
        <authorList>
            <consortium name="NCBI Genome Project"/>
        </authorList>
    </citation>
    <scope>NUCLEOTIDE SEQUENCE</scope>
    <source>
        <strain evidence="8">CBS 342.82</strain>
    </source>
</reference>
<feature type="domain" description="Helicase C-terminal" evidence="6">
    <location>
        <begin position="926"/>
        <end position="1087"/>
    </location>
</feature>
<dbReference type="InterPro" id="IPR001650">
    <property type="entry name" value="Helicase_C-like"/>
</dbReference>
<dbReference type="Gene3D" id="3.40.50.10810">
    <property type="entry name" value="Tandem AAA-ATPase domain"/>
    <property type="match status" value="1"/>
</dbReference>
<dbReference type="GeneID" id="54362539"/>
<dbReference type="Pfam" id="PF00176">
    <property type="entry name" value="SNF2-rel_dom"/>
    <property type="match status" value="1"/>
</dbReference>
<dbReference type="PANTHER" id="PTHR45626:SF14">
    <property type="entry name" value="ATP-DEPENDENT DNA HELICASE (EUROFUNG)"/>
    <property type="match status" value="1"/>
</dbReference>
<keyword evidence="7" id="KW-1185">Reference proteome</keyword>
<dbReference type="SMART" id="SM00490">
    <property type="entry name" value="HELICc"/>
    <property type="match status" value="1"/>
</dbReference>
<evidence type="ECO:0000313" key="7">
    <source>
        <dbReference type="Proteomes" id="UP000504637"/>
    </source>
</evidence>
<dbReference type="InterPro" id="IPR049730">
    <property type="entry name" value="SNF2/RAD54-like_C"/>
</dbReference>
<evidence type="ECO:0000256" key="1">
    <source>
        <dbReference type="ARBA" id="ARBA00022741"/>
    </source>
</evidence>
<feature type="region of interest" description="Disordered" evidence="4">
    <location>
        <begin position="1"/>
        <end position="196"/>
    </location>
</feature>
<dbReference type="Pfam" id="PF00271">
    <property type="entry name" value="Helicase_C"/>
    <property type="match status" value="1"/>
</dbReference>
<keyword evidence="1" id="KW-0547">Nucleotide-binding</keyword>
<evidence type="ECO:0000256" key="4">
    <source>
        <dbReference type="SAM" id="MobiDB-lite"/>
    </source>
</evidence>
<feature type="region of interest" description="Disordered" evidence="4">
    <location>
        <begin position="269"/>
        <end position="288"/>
    </location>
</feature>
<dbReference type="GO" id="GO:0008094">
    <property type="term" value="F:ATP-dependent activity, acting on DNA"/>
    <property type="evidence" value="ECO:0007669"/>
    <property type="project" value="TreeGrafter"/>
</dbReference>
<reference evidence="8" key="1">
    <citation type="submission" date="2020-01" db="EMBL/GenBank/DDBJ databases">
        <authorList>
            <consortium name="DOE Joint Genome Institute"/>
            <person name="Haridas S."/>
            <person name="Albert R."/>
            <person name="Binder M."/>
            <person name="Bloem J."/>
            <person name="Labutti K."/>
            <person name="Salamov A."/>
            <person name="Andreopoulos B."/>
            <person name="Baker S.E."/>
            <person name="Barry K."/>
            <person name="Bills G."/>
            <person name="Bluhm B.H."/>
            <person name="Cannon C."/>
            <person name="Castanera R."/>
            <person name="Culley D.E."/>
            <person name="Daum C."/>
            <person name="Ezra D."/>
            <person name="Gonzalez J.B."/>
            <person name="Henrissat B."/>
            <person name="Kuo A."/>
            <person name="Liang C."/>
            <person name="Lipzen A."/>
            <person name="Lutzoni F."/>
            <person name="Magnuson J."/>
            <person name="Mondo S."/>
            <person name="Nolan M."/>
            <person name="Ohm R."/>
            <person name="Pangilinan J."/>
            <person name="Park H.-J."/>
            <person name="Ramirez L."/>
            <person name="Alfaro M."/>
            <person name="Sun H."/>
            <person name="Tritt A."/>
            <person name="Yoshinaga Y."/>
            <person name="Zwiers L.-H."/>
            <person name="Turgeon B.G."/>
            <person name="Goodwin S.B."/>
            <person name="Spatafora J.W."/>
            <person name="Crous P.W."/>
            <person name="Grigoriev I.V."/>
        </authorList>
    </citation>
    <scope>NUCLEOTIDE SEQUENCE</scope>
    <source>
        <strain evidence="8">CBS 342.82</strain>
    </source>
</reference>
<keyword evidence="3" id="KW-0067">ATP-binding</keyword>